<dbReference type="GeneID" id="112690952"/>
<dbReference type="PANTHER" id="PTHR13172">
    <property type="entry name" value="MITOCHONDRIAL IMPORT INNER MEMBRANE TRANSLOCASE SUBUNIT TIM9B"/>
    <property type="match status" value="1"/>
</dbReference>
<keyword evidence="2" id="KW-0479">Metal-binding</keyword>
<keyword evidence="7 8" id="KW-1015">Disulfide bond</keyword>
<evidence type="ECO:0000256" key="2">
    <source>
        <dbReference type="ARBA" id="ARBA00022723"/>
    </source>
</evidence>
<protein>
    <recommendedName>
        <fullName evidence="8">Mitochondrial import inner membrane translocase subunit</fullName>
    </recommendedName>
</protein>
<keyword evidence="8" id="KW-0472">Membrane</keyword>
<keyword evidence="11" id="KW-1185">Reference proteome</keyword>
<organism evidence="11 12">
    <name type="scientific">Sipha flava</name>
    <name type="common">yellow sugarcane aphid</name>
    <dbReference type="NCBI Taxonomy" id="143950"/>
    <lineage>
        <taxon>Eukaryota</taxon>
        <taxon>Metazoa</taxon>
        <taxon>Ecdysozoa</taxon>
        <taxon>Arthropoda</taxon>
        <taxon>Hexapoda</taxon>
        <taxon>Insecta</taxon>
        <taxon>Pterygota</taxon>
        <taxon>Neoptera</taxon>
        <taxon>Paraneoptera</taxon>
        <taxon>Hemiptera</taxon>
        <taxon>Sternorrhyncha</taxon>
        <taxon>Aphidomorpha</taxon>
        <taxon>Aphidoidea</taxon>
        <taxon>Aphididae</taxon>
        <taxon>Sipha</taxon>
    </lineage>
</organism>
<feature type="compositionally biased region" description="Polar residues" evidence="9">
    <location>
        <begin position="80"/>
        <end position="103"/>
    </location>
</feature>
<keyword evidence="1 8" id="KW-0813">Transport</keyword>
<dbReference type="InterPro" id="IPR035427">
    <property type="entry name" value="Tim10-like_dom_sf"/>
</dbReference>
<dbReference type="Proteomes" id="UP000694846">
    <property type="component" value="Unplaced"/>
</dbReference>
<dbReference type="GO" id="GO:0005743">
    <property type="term" value="C:mitochondrial inner membrane"/>
    <property type="evidence" value="ECO:0007669"/>
    <property type="project" value="UniProtKB-SubCell"/>
</dbReference>
<reference evidence="12" key="1">
    <citation type="submission" date="2025-08" db="UniProtKB">
        <authorList>
            <consortium name="RefSeq"/>
        </authorList>
    </citation>
    <scope>IDENTIFICATION</scope>
    <source>
        <tissue evidence="12">Whole body</tissue>
    </source>
</reference>
<dbReference type="Gene3D" id="1.10.287.810">
    <property type="entry name" value="Mitochondrial import inner membrane translocase subunit tim13 like domains"/>
    <property type="match status" value="1"/>
</dbReference>
<dbReference type="OrthoDB" id="1551503at2759"/>
<name>A0A8B8GE17_9HEMI</name>
<keyword evidence="8" id="KW-0999">Mitochondrion inner membrane</keyword>
<dbReference type="RefSeq" id="XP_025420846.1">
    <property type="nucleotide sequence ID" value="XM_025565061.1"/>
</dbReference>
<comment type="subunit">
    <text evidence="8">Heterohexamer.</text>
</comment>
<feature type="region of interest" description="Disordered" evidence="9">
    <location>
        <begin position="77"/>
        <end position="103"/>
    </location>
</feature>
<evidence type="ECO:0000256" key="8">
    <source>
        <dbReference type="RuleBase" id="RU367043"/>
    </source>
</evidence>
<comment type="similarity">
    <text evidence="8">Belongs to the small Tim family.</text>
</comment>
<evidence type="ECO:0000256" key="4">
    <source>
        <dbReference type="ARBA" id="ARBA00022927"/>
    </source>
</evidence>
<evidence type="ECO:0000256" key="5">
    <source>
        <dbReference type="ARBA" id="ARBA00023010"/>
    </source>
</evidence>
<dbReference type="GO" id="GO:0046872">
    <property type="term" value="F:metal ion binding"/>
    <property type="evidence" value="ECO:0007669"/>
    <property type="project" value="UniProtKB-KW"/>
</dbReference>
<comment type="subcellular location">
    <subcellularLocation>
        <location evidence="8">Mitochondrion inner membrane</location>
        <topology evidence="8">Peripheral membrane protein</topology>
        <orientation evidence="8">Intermembrane side</orientation>
    </subcellularLocation>
</comment>
<evidence type="ECO:0000256" key="7">
    <source>
        <dbReference type="ARBA" id="ARBA00023157"/>
    </source>
</evidence>
<keyword evidence="5 8" id="KW-0811">Translocation</keyword>
<keyword evidence="4 8" id="KW-0653">Protein transport</keyword>
<feature type="domain" description="Tim10-like" evidence="10">
    <location>
        <begin position="6"/>
        <end position="64"/>
    </location>
</feature>
<accession>A0A8B8GE17</accession>
<evidence type="ECO:0000256" key="9">
    <source>
        <dbReference type="SAM" id="MobiDB-lite"/>
    </source>
</evidence>
<evidence type="ECO:0000256" key="1">
    <source>
        <dbReference type="ARBA" id="ARBA00022448"/>
    </source>
</evidence>
<dbReference type="Pfam" id="PF02953">
    <property type="entry name" value="zf-Tim10_DDP"/>
    <property type="match status" value="1"/>
</dbReference>
<keyword evidence="6 8" id="KW-0496">Mitochondrion</keyword>
<dbReference type="SUPFAM" id="SSF144122">
    <property type="entry name" value="Tim10-like"/>
    <property type="match status" value="1"/>
</dbReference>
<dbReference type="InterPro" id="IPR004217">
    <property type="entry name" value="Tim10-like"/>
</dbReference>
<sequence>MDEEVQMKNIKEFLQNYNKITDECFSQCVFTLSHSRLTEDEALCASNCVQKAKFVDQKCMQAFIEHQQQSMQKFMEEANQKQATQEPAADSNTVETKINTEMV</sequence>
<evidence type="ECO:0000259" key="10">
    <source>
        <dbReference type="Pfam" id="PF02953"/>
    </source>
</evidence>
<gene>
    <name evidence="12" type="primary">LOC112690952</name>
</gene>
<comment type="domain">
    <text evidence="8">The twin CX3C motif contains 4 conserved Cys residues that form 2 disulfide bonds in the mitochondrial intermembrane space.</text>
</comment>
<dbReference type="GO" id="GO:0015031">
    <property type="term" value="P:protein transport"/>
    <property type="evidence" value="ECO:0007669"/>
    <property type="project" value="UniProtKB-KW"/>
</dbReference>
<proteinExistence type="inferred from homology"/>
<evidence type="ECO:0000256" key="3">
    <source>
        <dbReference type="ARBA" id="ARBA00022833"/>
    </source>
</evidence>
<dbReference type="AlphaFoldDB" id="A0A8B8GE17"/>
<evidence type="ECO:0000313" key="12">
    <source>
        <dbReference type="RefSeq" id="XP_025420846.1"/>
    </source>
</evidence>
<evidence type="ECO:0000313" key="11">
    <source>
        <dbReference type="Proteomes" id="UP000694846"/>
    </source>
</evidence>
<dbReference type="InterPro" id="IPR050673">
    <property type="entry name" value="Mito_inner_translocase_sub"/>
</dbReference>
<comment type="function">
    <text evidence="8">Mitochondrial intermembrane chaperone that participates in the import and insertion of some multi-pass transmembrane proteins into the mitochondrial inner membrane. Also required for the transfer of beta-barrel precursors from the TOM complex to the sorting and assembly machinery (SAM complex) of the outer membrane. Acts as a chaperone-like protein that protects the hydrophobic precursors from aggregation and guide them through the mitochondrial intermembrane space.</text>
</comment>
<evidence type="ECO:0000256" key="6">
    <source>
        <dbReference type="ARBA" id="ARBA00023128"/>
    </source>
</evidence>
<keyword evidence="3" id="KW-0862">Zinc</keyword>
<keyword evidence="8" id="KW-0143">Chaperone</keyword>